<feature type="region of interest" description="Disordered" evidence="1">
    <location>
        <begin position="1"/>
        <end position="73"/>
    </location>
</feature>
<evidence type="ECO:0000313" key="2">
    <source>
        <dbReference type="EMBL" id="OAY44549.1"/>
    </source>
</evidence>
<proteinExistence type="predicted"/>
<dbReference type="AlphaFoldDB" id="A0A2C9VGR8"/>
<gene>
    <name evidence="2" type="ORF">MANES_08G160000</name>
</gene>
<evidence type="ECO:0000256" key="1">
    <source>
        <dbReference type="SAM" id="MobiDB-lite"/>
    </source>
</evidence>
<organism evidence="2">
    <name type="scientific">Manihot esculenta</name>
    <name type="common">Cassava</name>
    <name type="synonym">Jatropha manihot</name>
    <dbReference type="NCBI Taxonomy" id="3983"/>
    <lineage>
        <taxon>Eukaryota</taxon>
        <taxon>Viridiplantae</taxon>
        <taxon>Streptophyta</taxon>
        <taxon>Embryophyta</taxon>
        <taxon>Tracheophyta</taxon>
        <taxon>Spermatophyta</taxon>
        <taxon>Magnoliopsida</taxon>
        <taxon>eudicotyledons</taxon>
        <taxon>Gunneridae</taxon>
        <taxon>Pentapetalae</taxon>
        <taxon>rosids</taxon>
        <taxon>fabids</taxon>
        <taxon>Malpighiales</taxon>
        <taxon>Euphorbiaceae</taxon>
        <taxon>Crotonoideae</taxon>
        <taxon>Manihoteae</taxon>
        <taxon>Manihot</taxon>
    </lineage>
</organism>
<accession>A0A2C9VGR8</accession>
<reference evidence="2" key="1">
    <citation type="submission" date="2016-02" db="EMBL/GenBank/DDBJ databases">
        <title>WGS assembly of Manihot esculenta.</title>
        <authorList>
            <person name="Bredeson J.V."/>
            <person name="Prochnik S.E."/>
            <person name="Lyons J.B."/>
            <person name="Schmutz J."/>
            <person name="Grimwood J."/>
            <person name="Vrebalov J."/>
            <person name="Bart R.S."/>
            <person name="Amuge T."/>
            <person name="Ferguson M.E."/>
            <person name="Green R."/>
            <person name="Putnam N."/>
            <person name="Stites J."/>
            <person name="Rounsley S."/>
            <person name="Rokhsar D.S."/>
        </authorList>
    </citation>
    <scope>NUCLEOTIDE SEQUENCE [LARGE SCALE GENOMIC DNA]</scope>
    <source>
        <tissue evidence="2">Leaf</tissue>
    </source>
</reference>
<feature type="compositionally biased region" description="Polar residues" evidence="1">
    <location>
        <begin position="64"/>
        <end position="73"/>
    </location>
</feature>
<sequence>MHLPDSRHNVSHHHSRETPESISVHQTSTEQINPLCMQATRAQPEERKSYMHPSEQKVRKRTYRGNSEQNRNQ</sequence>
<name>A0A2C9VGR8_MANES</name>
<dbReference type="EMBL" id="CM004394">
    <property type="protein sequence ID" value="OAY44549.1"/>
    <property type="molecule type" value="Genomic_DNA"/>
</dbReference>
<protein>
    <submittedName>
        <fullName evidence="2">Uncharacterized protein</fullName>
    </submittedName>
</protein>
<feature type="compositionally biased region" description="Basic and acidic residues" evidence="1">
    <location>
        <begin position="43"/>
        <end position="57"/>
    </location>
</feature>
<feature type="compositionally biased region" description="Polar residues" evidence="1">
    <location>
        <begin position="20"/>
        <end position="32"/>
    </location>
</feature>